<dbReference type="EMBL" id="UINC01036204">
    <property type="protein sequence ID" value="SVB29812.1"/>
    <property type="molecule type" value="Genomic_DNA"/>
</dbReference>
<reference evidence="1" key="1">
    <citation type="submission" date="2018-05" db="EMBL/GenBank/DDBJ databases">
        <authorList>
            <person name="Lanie J.A."/>
            <person name="Ng W.-L."/>
            <person name="Kazmierczak K.M."/>
            <person name="Andrzejewski T.M."/>
            <person name="Davidsen T.M."/>
            <person name="Wayne K.J."/>
            <person name="Tettelin H."/>
            <person name="Glass J.I."/>
            <person name="Rusch D."/>
            <person name="Podicherti R."/>
            <person name="Tsui H.-C.T."/>
            <person name="Winkler M.E."/>
        </authorList>
    </citation>
    <scope>NUCLEOTIDE SEQUENCE</scope>
</reference>
<sequence>MTKHLPLQQFSFLIPLFIFIVSCGSDMVEDVVETYDFGNKKVYVRYHPDPNVLEKHFYNTAGEMIHLERDSLSYGYDFKHFMSGTWIIDKMTVDDEVMFEKDSVYNPDSPPNIYTFSNDKLLVSGPQYSADYKIVYLDSSQVELDGIWTYGVEGEKTYRTQRIFDIDYIQILSYYTFLWLDFLEDSEKEEEVLFRRIDIPIAIDLPDTTQIDLPDTTQITTEETR</sequence>
<gene>
    <name evidence="1" type="ORF">METZ01_LOCUS182666</name>
</gene>
<evidence type="ECO:0000313" key="1">
    <source>
        <dbReference type="EMBL" id="SVB29812.1"/>
    </source>
</evidence>
<proteinExistence type="predicted"/>
<name>A0A382CVD6_9ZZZZ</name>
<organism evidence="1">
    <name type="scientific">marine metagenome</name>
    <dbReference type="NCBI Taxonomy" id="408172"/>
    <lineage>
        <taxon>unclassified sequences</taxon>
        <taxon>metagenomes</taxon>
        <taxon>ecological metagenomes</taxon>
    </lineage>
</organism>
<protein>
    <submittedName>
        <fullName evidence="1">Uncharacterized protein</fullName>
    </submittedName>
</protein>
<accession>A0A382CVD6</accession>
<dbReference type="PROSITE" id="PS51257">
    <property type="entry name" value="PROKAR_LIPOPROTEIN"/>
    <property type="match status" value="1"/>
</dbReference>
<dbReference type="AlphaFoldDB" id="A0A382CVD6"/>